<dbReference type="Gene3D" id="2.40.50.140">
    <property type="entry name" value="Nucleic acid-binding proteins"/>
    <property type="match status" value="1"/>
</dbReference>
<reference evidence="1" key="1">
    <citation type="submission" date="2017-07" db="EMBL/GenBank/DDBJ databases">
        <title>Taro Niue Genome Assembly and Annotation.</title>
        <authorList>
            <person name="Atibalentja N."/>
            <person name="Keating K."/>
            <person name="Fields C.J."/>
        </authorList>
    </citation>
    <scope>NUCLEOTIDE SEQUENCE</scope>
    <source>
        <strain evidence="1">Niue_2</strain>
        <tissue evidence="1">Leaf</tissue>
    </source>
</reference>
<sequence>MQFLQNSAANLREQLMKDGDSDSFPKELDQFLEKKFLFKIQISDYNLRQNWPIFTVIRMCDDTSIIDTYLATSNIIQGVEDHADFDHSLIGSESITEVEHDTISVSCSSSSITPMKRVAADTFNQPNSSEDLTPAQMLCNKKKQIKIERNDVDNVEE</sequence>
<protein>
    <submittedName>
        <fullName evidence="1">Uncharacterized protein</fullName>
    </submittedName>
</protein>
<keyword evidence="2" id="KW-1185">Reference proteome</keyword>
<organism evidence="1 2">
    <name type="scientific">Colocasia esculenta</name>
    <name type="common">Wild taro</name>
    <name type="synonym">Arum esculentum</name>
    <dbReference type="NCBI Taxonomy" id="4460"/>
    <lineage>
        <taxon>Eukaryota</taxon>
        <taxon>Viridiplantae</taxon>
        <taxon>Streptophyta</taxon>
        <taxon>Embryophyta</taxon>
        <taxon>Tracheophyta</taxon>
        <taxon>Spermatophyta</taxon>
        <taxon>Magnoliopsida</taxon>
        <taxon>Liliopsida</taxon>
        <taxon>Araceae</taxon>
        <taxon>Aroideae</taxon>
        <taxon>Colocasieae</taxon>
        <taxon>Colocasia</taxon>
    </lineage>
</organism>
<name>A0A843TU86_COLES</name>
<accession>A0A843TU86</accession>
<evidence type="ECO:0000313" key="2">
    <source>
        <dbReference type="Proteomes" id="UP000652761"/>
    </source>
</evidence>
<dbReference type="AlphaFoldDB" id="A0A843TU86"/>
<dbReference type="EMBL" id="NMUH01000287">
    <property type="protein sequence ID" value="MQL76252.1"/>
    <property type="molecule type" value="Genomic_DNA"/>
</dbReference>
<gene>
    <name evidence="1" type="ORF">Taro_008622</name>
</gene>
<proteinExistence type="predicted"/>
<dbReference type="InterPro" id="IPR012340">
    <property type="entry name" value="NA-bd_OB-fold"/>
</dbReference>
<comment type="caution">
    <text evidence="1">The sequence shown here is derived from an EMBL/GenBank/DDBJ whole genome shotgun (WGS) entry which is preliminary data.</text>
</comment>
<dbReference type="OrthoDB" id="787083at2759"/>
<evidence type="ECO:0000313" key="1">
    <source>
        <dbReference type="EMBL" id="MQL76252.1"/>
    </source>
</evidence>
<dbReference type="Proteomes" id="UP000652761">
    <property type="component" value="Unassembled WGS sequence"/>
</dbReference>